<dbReference type="PANTHER" id="PTHR47649">
    <property type="entry name" value="RIBONUCLEASE D"/>
    <property type="match status" value="1"/>
</dbReference>
<dbReference type="PROSITE" id="PS50967">
    <property type="entry name" value="HRDC"/>
    <property type="match status" value="1"/>
</dbReference>
<dbReference type="AlphaFoldDB" id="A0A7Y9DVA2"/>
<proteinExistence type="predicted"/>
<dbReference type="Pfam" id="PF18305">
    <property type="entry name" value="DNA_pol_A_exoN"/>
    <property type="match status" value="1"/>
</dbReference>
<gene>
    <name evidence="3" type="ORF">BJ983_002285</name>
</gene>
<feature type="region of interest" description="Disordered" evidence="1">
    <location>
        <begin position="240"/>
        <end position="265"/>
    </location>
</feature>
<keyword evidence="3" id="KW-0378">Hydrolase</keyword>
<dbReference type="InterPro" id="IPR002562">
    <property type="entry name" value="3'-5'_exonuclease_dom"/>
</dbReference>
<dbReference type="InterPro" id="IPR012337">
    <property type="entry name" value="RNaseH-like_sf"/>
</dbReference>
<dbReference type="SUPFAM" id="SSF53098">
    <property type="entry name" value="Ribonuclease H-like"/>
    <property type="match status" value="1"/>
</dbReference>
<keyword evidence="4" id="KW-1185">Reference proteome</keyword>
<dbReference type="InterPro" id="IPR051086">
    <property type="entry name" value="RNase_D-like"/>
</dbReference>
<dbReference type="InterPro" id="IPR044876">
    <property type="entry name" value="HRDC_dom_sf"/>
</dbReference>
<dbReference type="SMART" id="SM00341">
    <property type="entry name" value="HRDC"/>
    <property type="match status" value="1"/>
</dbReference>
<dbReference type="GO" id="GO:0003676">
    <property type="term" value="F:nucleic acid binding"/>
    <property type="evidence" value="ECO:0007669"/>
    <property type="project" value="InterPro"/>
</dbReference>
<dbReference type="EMBL" id="JACCBN010000001">
    <property type="protein sequence ID" value="NYD36183.1"/>
    <property type="molecule type" value="Genomic_DNA"/>
</dbReference>
<dbReference type="GO" id="GO:0000166">
    <property type="term" value="F:nucleotide binding"/>
    <property type="evidence" value="ECO:0007669"/>
    <property type="project" value="InterPro"/>
</dbReference>
<dbReference type="Gene3D" id="3.30.420.10">
    <property type="entry name" value="Ribonuclease H-like superfamily/Ribonuclease H"/>
    <property type="match status" value="1"/>
</dbReference>
<dbReference type="EC" id="3.1.13.5" evidence="3"/>
<dbReference type="SUPFAM" id="SSF47819">
    <property type="entry name" value="HRDC-like"/>
    <property type="match status" value="1"/>
</dbReference>
<dbReference type="GO" id="GO:0033890">
    <property type="term" value="F:ribonuclease D activity"/>
    <property type="evidence" value="ECO:0007669"/>
    <property type="project" value="UniProtKB-EC"/>
</dbReference>
<comment type="caution">
    <text evidence="3">The sequence shown here is derived from an EMBL/GenBank/DDBJ whole genome shotgun (WGS) entry which is preliminary data.</text>
</comment>
<dbReference type="PANTHER" id="PTHR47649:SF1">
    <property type="entry name" value="RIBONUCLEASE D"/>
    <property type="match status" value="1"/>
</dbReference>
<feature type="compositionally biased region" description="Pro residues" evidence="1">
    <location>
        <begin position="248"/>
        <end position="259"/>
    </location>
</feature>
<protein>
    <submittedName>
        <fullName evidence="3">Ribonuclease D</fullName>
        <ecNumber evidence="3">3.1.13.5</ecNumber>
    </submittedName>
</protein>
<dbReference type="InterPro" id="IPR010997">
    <property type="entry name" value="HRDC-like_sf"/>
</dbReference>
<dbReference type="SMART" id="SM00474">
    <property type="entry name" value="35EXOc"/>
    <property type="match status" value="1"/>
</dbReference>
<accession>A0A7Y9DVA2</accession>
<name>A0A7Y9DVA2_9PSEU</name>
<organism evidence="3 4">
    <name type="scientific">Actinomycetospora corticicola</name>
    <dbReference type="NCBI Taxonomy" id="663602"/>
    <lineage>
        <taxon>Bacteria</taxon>
        <taxon>Bacillati</taxon>
        <taxon>Actinomycetota</taxon>
        <taxon>Actinomycetes</taxon>
        <taxon>Pseudonocardiales</taxon>
        <taxon>Pseudonocardiaceae</taxon>
        <taxon>Actinomycetospora</taxon>
    </lineage>
</organism>
<evidence type="ECO:0000256" key="1">
    <source>
        <dbReference type="SAM" id="MobiDB-lite"/>
    </source>
</evidence>
<feature type="compositionally biased region" description="Low complexity" evidence="1">
    <location>
        <begin position="382"/>
        <end position="392"/>
    </location>
</feature>
<dbReference type="Pfam" id="PF00570">
    <property type="entry name" value="HRDC"/>
    <property type="match status" value="1"/>
</dbReference>
<dbReference type="GO" id="GO:0008408">
    <property type="term" value="F:3'-5' exonuclease activity"/>
    <property type="evidence" value="ECO:0007669"/>
    <property type="project" value="InterPro"/>
</dbReference>
<dbReference type="Pfam" id="PF01612">
    <property type="entry name" value="DNA_pol_A_exo1"/>
    <property type="match status" value="1"/>
</dbReference>
<feature type="region of interest" description="Disordered" evidence="1">
    <location>
        <begin position="348"/>
        <end position="414"/>
    </location>
</feature>
<dbReference type="Proteomes" id="UP000535890">
    <property type="component" value="Unassembled WGS sequence"/>
</dbReference>
<feature type="compositionally biased region" description="Basic residues" evidence="1">
    <location>
        <begin position="372"/>
        <end position="381"/>
    </location>
</feature>
<evidence type="ECO:0000259" key="2">
    <source>
        <dbReference type="PROSITE" id="PS50967"/>
    </source>
</evidence>
<dbReference type="InterPro" id="IPR002121">
    <property type="entry name" value="HRDC_dom"/>
</dbReference>
<dbReference type="InterPro" id="IPR036397">
    <property type="entry name" value="RNaseH_sf"/>
</dbReference>
<sequence length="414" mass="44529">MQLRREGAGSALVDPIALDGDLSLLGDALRGVEWVLHAASQDLPCLAEVGMRPDALFDTELAGRLAGYPRVGLGPLAERLLGVHLRKGYGAADWSTRPLPDDWLVYAALDVELLVEMRDLLAADLERQGKAEWARQEFEAVRLAGPPPRRAEPWRRTSGLHKVRRPRQLAVVRALWESRDELAESRDVAPGRLLPDAAIVDAALREPADKDALTEMPVFRGSRQRRLADRWWRAVRTGRGLPAEDLPDPSPAGDGPPPVNRWADKDPDAAARLTAARAHLATLGEQWDTPVENLLQPDLVRRLCWTPPVPADAASVEAFLTTGGARPWQRELALPGLVAALAETAPPAAATPAVGNGNGDGDTAEDADGPRRSPRRRRRRSTSSGGATDTAGTGDGGTPAQVGTVTPVFSDPET</sequence>
<dbReference type="GO" id="GO:0006139">
    <property type="term" value="P:nucleobase-containing compound metabolic process"/>
    <property type="evidence" value="ECO:0007669"/>
    <property type="project" value="InterPro"/>
</dbReference>
<reference evidence="3 4" key="1">
    <citation type="submission" date="2020-07" db="EMBL/GenBank/DDBJ databases">
        <title>Sequencing the genomes of 1000 actinobacteria strains.</title>
        <authorList>
            <person name="Klenk H.-P."/>
        </authorList>
    </citation>
    <scope>NUCLEOTIDE SEQUENCE [LARGE SCALE GENOMIC DNA]</scope>
    <source>
        <strain evidence="3 4">DSM 45772</strain>
    </source>
</reference>
<dbReference type="InterPro" id="IPR041605">
    <property type="entry name" value="Exo_C"/>
</dbReference>
<evidence type="ECO:0000313" key="3">
    <source>
        <dbReference type="EMBL" id="NYD36183.1"/>
    </source>
</evidence>
<evidence type="ECO:0000313" key="4">
    <source>
        <dbReference type="Proteomes" id="UP000535890"/>
    </source>
</evidence>
<dbReference type="CDD" id="cd06142">
    <property type="entry name" value="RNaseD_exo"/>
    <property type="match status" value="1"/>
</dbReference>
<dbReference type="Gene3D" id="1.10.150.80">
    <property type="entry name" value="HRDC domain"/>
    <property type="match status" value="2"/>
</dbReference>
<feature type="domain" description="HRDC" evidence="2">
    <location>
        <begin position="165"/>
        <end position="245"/>
    </location>
</feature>